<dbReference type="InterPro" id="IPR051013">
    <property type="entry name" value="MBL_superfamily_lactonases"/>
</dbReference>
<dbReference type="InterPro" id="IPR001279">
    <property type="entry name" value="Metallo-B-lactamas"/>
</dbReference>
<feature type="domain" description="Metallo-beta-lactamase" evidence="6">
    <location>
        <begin position="33"/>
        <end position="267"/>
    </location>
</feature>
<evidence type="ECO:0000256" key="1">
    <source>
        <dbReference type="ARBA" id="ARBA00007749"/>
    </source>
</evidence>
<keyword evidence="3" id="KW-0378">Hydrolase</keyword>
<feature type="compositionally biased region" description="Pro residues" evidence="5">
    <location>
        <begin position="302"/>
        <end position="313"/>
    </location>
</feature>
<keyword evidence="4" id="KW-0862">Zinc</keyword>
<keyword evidence="2" id="KW-0479">Metal-binding</keyword>
<name>A0ABY9WK38_9BACT</name>
<reference evidence="7 8" key="1">
    <citation type="submission" date="2019-08" db="EMBL/GenBank/DDBJ databases">
        <title>Archangium and Cystobacter genomes.</title>
        <authorList>
            <person name="Chen I.-C.K."/>
            <person name="Wielgoss S."/>
        </authorList>
    </citation>
    <scope>NUCLEOTIDE SEQUENCE [LARGE SCALE GENOMIC DNA]</scope>
    <source>
        <strain evidence="7 8">Cbm 6</strain>
    </source>
</reference>
<evidence type="ECO:0000256" key="3">
    <source>
        <dbReference type="ARBA" id="ARBA00022801"/>
    </source>
</evidence>
<dbReference type="PANTHER" id="PTHR42978">
    <property type="entry name" value="QUORUM-QUENCHING LACTONASE YTNP-RELATED-RELATED"/>
    <property type="match status" value="1"/>
</dbReference>
<dbReference type="SUPFAM" id="SSF56281">
    <property type="entry name" value="Metallo-hydrolase/oxidoreductase"/>
    <property type="match status" value="1"/>
</dbReference>
<dbReference type="EMBL" id="CP043494">
    <property type="protein sequence ID" value="WNG42795.1"/>
    <property type="molecule type" value="Genomic_DNA"/>
</dbReference>
<evidence type="ECO:0000259" key="6">
    <source>
        <dbReference type="SMART" id="SM00849"/>
    </source>
</evidence>
<evidence type="ECO:0000256" key="2">
    <source>
        <dbReference type="ARBA" id="ARBA00022723"/>
    </source>
</evidence>
<sequence>MRVHHLNCVTMCPPGGRLMDGRERPKGVPAALVCHCLLLETDQGLVLVDTGFGLEDVRNPRPRLSPFFLNLNRPQLNEEMTAVRQIERLGFKASDVRHIVLTHLDFDHAGGLDDFPAARVHVMAAEVDAAMTQVTWLDRRRFRPRQWSTQPHWVTYPMPRGGERWFGFECVRELEGLPPDILLVPLVGHTLGHAGVAMQLSDGWLLHAGDAYFYHEEMNPDRPRCTPGLWAYQELMQKDGRMRKLNQERLRELVRRHDRDVRVFCAHDAVEFERLEEDERAHEPHALRGLASVEQTADTREPPLPPVPPLPTV</sequence>
<feature type="region of interest" description="Disordered" evidence="5">
    <location>
        <begin position="291"/>
        <end position="313"/>
    </location>
</feature>
<evidence type="ECO:0000313" key="7">
    <source>
        <dbReference type="EMBL" id="WNG42795.1"/>
    </source>
</evidence>
<dbReference type="RefSeq" id="WP_395812872.1">
    <property type="nucleotide sequence ID" value="NZ_CP043494.1"/>
</dbReference>
<gene>
    <name evidence="7" type="ORF">F0U60_00780</name>
</gene>
<dbReference type="Proteomes" id="UP001611383">
    <property type="component" value="Chromosome"/>
</dbReference>
<comment type="similarity">
    <text evidence="1">Belongs to the metallo-beta-lactamase superfamily.</text>
</comment>
<dbReference type="PANTHER" id="PTHR42978:SF3">
    <property type="entry name" value="BLR3078 PROTEIN"/>
    <property type="match status" value="1"/>
</dbReference>
<keyword evidence="8" id="KW-1185">Reference proteome</keyword>
<evidence type="ECO:0000256" key="4">
    <source>
        <dbReference type="ARBA" id="ARBA00022833"/>
    </source>
</evidence>
<accession>A0ABY9WK38</accession>
<proteinExistence type="inferred from homology"/>
<dbReference type="Pfam" id="PF00753">
    <property type="entry name" value="Lactamase_B"/>
    <property type="match status" value="1"/>
</dbReference>
<dbReference type="InterPro" id="IPR036866">
    <property type="entry name" value="RibonucZ/Hydroxyglut_hydro"/>
</dbReference>
<evidence type="ECO:0000313" key="8">
    <source>
        <dbReference type="Proteomes" id="UP001611383"/>
    </source>
</evidence>
<evidence type="ECO:0000256" key="5">
    <source>
        <dbReference type="SAM" id="MobiDB-lite"/>
    </source>
</evidence>
<protein>
    <submittedName>
        <fullName evidence="7">MBL fold metallo-hydrolase</fullName>
    </submittedName>
</protein>
<dbReference type="CDD" id="cd07742">
    <property type="entry name" value="metallo-hydrolase-like_MBL-fold"/>
    <property type="match status" value="1"/>
</dbReference>
<dbReference type="Gene3D" id="3.60.15.10">
    <property type="entry name" value="Ribonuclease Z/Hydroxyacylglutathione hydrolase-like"/>
    <property type="match status" value="1"/>
</dbReference>
<dbReference type="SMART" id="SM00849">
    <property type="entry name" value="Lactamase_B"/>
    <property type="match status" value="1"/>
</dbReference>
<organism evidence="7 8">
    <name type="scientific">Archangium minus</name>
    <dbReference type="NCBI Taxonomy" id="83450"/>
    <lineage>
        <taxon>Bacteria</taxon>
        <taxon>Pseudomonadati</taxon>
        <taxon>Myxococcota</taxon>
        <taxon>Myxococcia</taxon>
        <taxon>Myxococcales</taxon>
        <taxon>Cystobacterineae</taxon>
        <taxon>Archangiaceae</taxon>
        <taxon>Archangium</taxon>
    </lineage>
</organism>